<dbReference type="OrthoDB" id="1770989at2"/>
<gene>
    <name evidence="3" type="ORF">SAMN02910451_00424</name>
</gene>
<evidence type="ECO:0008006" key="5">
    <source>
        <dbReference type="Google" id="ProtNLM"/>
    </source>
</evidence>
<dbReference type="STRING" id="185008.bhn_I1366"/>
<feature type="region of interest" description="Disordered" evidence="2">
    <location>
        <begin position="194"/>
        <end position="237"/>
    </location>
</feature>
<feature type="compositionally biased region" description="Polar residues" evidence="2">
    <location>
        <begin position="203"/>
        <end position="225"/>
    </location>
</feature>
<dbReference type="Proteomes" id="UP000183047">
    <property type="component" value="Unassembled WGS sequence"/>
</dbReference>
<sequence length="237" mass="26368">MTSKIEQLIDEIETYIDNCKPQPLSQTKIIVNKEEIDELLRELRQKTPEEIKKYQKIISNKEAILNDARRKAEDIVNQATIKTNELINEHEIMQQAYAQANEVVSQAAVQAKEILDNAMTEANSMKSAAVQYTDQLLAGVEDIITQSIDVTSKSTDDIVETIKQNSINMVKEISQSTDSVLSALTQYGEVIKSNRADLRPPETVSTNTVPAEENSTGESQGQGLTEQEAINLDMLNG</sequence>
<evidence type="ECO:0000313" key="4">
    <source>
        <dbReference type="Proteomes" id="UP000183047"/>
    </source>
</evidence>
<dbReference type="RefSeq" id="WP_074461225.1">
    <property type="nucleotide sequence ID" value="NZ_FMUR01000004.1"/>
</dbReference>
<accession>A0A1G5AXX3</accession>
<evidence type="ECO:0000256" key="1">
    <source>
        <dbReference type="SAM" id="Coils"/>
    </source>
</evidence>
<protein>
    <recommendedName>
        <fullName evidence="5">Vacuolar family H+-ATPase subunit H</fullName>
    </recommendedName>
</protein>
<organism evidence="3 4">
    <name type="scientific">Butyrivibrio hungatei</name>
    <dbReference type="NCBI Taxonomy" id="185008"/>
    <lineage>
        <taxon>Bacteria</taxon>
        <taxon>Bacillati</taxon>
        <taxon>Bacillota</taxon>
        <taxon>Clostridia</taxon>
        <taxon>Lachnospirales</taxon>
        <taxon>Lachnospiraceae</taxon>
        <taxon>Butyrivibrio</taxon>
    </lineage>
</organism>
<reference evidence="4" key="1">
    <citation type="submission" date="2016-10" db="EMBL/GenBank/DDBJ databases">
        <authorList>
            <person name="Varghese N."/>
            <person name="Submissions S."/>
        </authorList>
    </citation>
    <scope>NUCLEOTIDE SEQUENCE [LARGE SCALE GENOMIC DNA]</scope>
    <source>
        <strain evidence="4">XBD2006</strain>
    </source>
</reference>
<name>A0A1G5AXX3_9FIRM</name>
<evidence type="ECO:0000313" key="3">
    <source>
        <dbReference type="EMBL" id="SCX82752.1"/>
    </source>
</evidence>
<dbReference type="EMBL" id="FMUR01000004">
    <property type="protein sequence ID" value="SCX82752.1"/>
    <property type="molecule type" value="Genomic_DNA"/>
</dbReference>
<keyword evidence="1" id="KW-0175">Coiled coil</keyword>
<dbReference type="AlphaFoldDB" id="A0A1G5AXX3"/>
<keyword evidence="4" id="KW-1185">Reference proteome</keyword>
<proteinExistence type="predicted"/>
<evidence type="ECO:0000256" key="2">
    <source>
        <dbReference type="SAM" id="MobiDB-lite"/>
    </source>
</evidence>
<feature type="coiled-coil region" evidence="1">
    <location>
        <begin position="51"/>
        <end position="78"/>
    </location>
</feature>